<dbReference type="RefSeq" id="WP_345825556.1">
    <property type="nucleotide sequence ID" value="NZ_JBDIML010000004.1"/>
</dbReference>
<evidence type="ECO:0000259" key="6">
    <source>
        <dbReference type="Pfam" id="PF04542"/>
    </source>
</evidence>
<evidence type="ECO:0000256" key="5">
    <source>
        <dbReference type="NCBIfam" id="TIGR02959"/>
    </source>
</evidence>
<keyword evidence="2" id="KW-0805">Transcription regulation</keyword>
<evidence type="ECO:0000313" key="9">
    <source>
        <dbReference type="Proteomes" id="UP001444625"/>
    </source>
</evidence>
<dbReference type="Pfam" id="PF08281">
    <property type="entry name" value="Sigma70_r4_2"/>
    <property type="match status" value="1"/>
</dbReference>
<evidence type="ECO:0000256" key="1">
    <source>
        <dbReference type="ARBA" id="ARBA00010641"/>
    </source>
</evidence>
<dbReference type="SUPFAM" id="SSF88659">
    <property type="entry name" value="Sigma3 and sigma4 domains of RNA polymerase sigma factors"/>
    <property type="match status" value="1"/>
</dbReference>
<dbReference type="Gene3D" id="1.10.1740.10">
    <property type="match status" value="1"/>
</dbReference>
<keyword evidence="3" id="KW-0731">Sigma factor</keyword>
<proteinExistence type="inferred from homology"/>
<organism evidence="8 9">
    <name type="scientific">Ornithinibacillus xuwenensis</name>
    <dbReference type="NCBI Taxonomy" id="3144668"/>
    <lineage>
        <taxon>Bacteria</taxon>
        <taxon>Bacillati</taxon>
        <taxon>Bacillota</taxon>
        <taxon>Bacilli</taxon>
        <taxon>Bacillales</taxon>
        <taxon>Bacillaceae</taxon>
        <taxon>Ornithinibacillus</taxon>
    </lineage>
</organism>
<accession>A0ABU9XMH9</accession>
<dbReference type="InterPro" id="IPR014304">
    <property type="entry name" value="RNA_pol_sigma-Z"/>
</dbReference>
<keyword evidence="4" id="KW-0804">Transcription</keyword>
<dbReference type="Proteomes" id="UP001444625">
    <property type="component" value="Unassembled WGS sequence"/>
</dbReference>
<dbReference type="EMBL" id="JBDIML010000004">
    <property type="protein sequence ID" value="MEN2768072.1"/>
    <property type="molecule type" value="Genomic_DNA"/>
</dbReference>
<name>A0ABU9XMH9_9BACI</name>
<comment type="similarity">
    <text evidence="1">Belongs to the sigma-70 factor family. ECF subfamily.</text>
</comment>
<protein>
    <recommendedName>
        <fullName evidence="5">RNA polymerase sigma factor SigZ</fullName>
    </recommendedName>
</protein>
<dbReference type="InterPro" id="IPR014284">
    <property type="entry name" value="RNA_pol_sigma-70_dom"/>
</dbReference>
<dbReference type="NCBIfam" id="TIGR02959">
    <property type="entry name" value="SigZ"/>
    <property type="match status" value="1"/>
</dbReference>
<dbReference type="InterPro" id="IPR036388">
    <property type="entry name" value="WH-like_DNA-bd_sf"/>
</dbReference>
<dbReference type="Gene3D" id="1.10.10.10">
    <property type="entry name" value="Winged helix-like DNA-binding domain superfamily/Winged helix DNA-binding domain"/>
    <property type="match status" value="1"/>
</dbReference>
<reference evidence="8 9" key="1">
    <citation type="submission" date="2024-05" db="EMBL/GenBank/DDBJ databases">
        <authorList>
            <person name="Haq I."/>
            <person name="Ullah Z."/>
            <person name="Ahmad R."/>
            <person name="Li M."/>
            <person name="Tong Y."/>
        </authorList>
    </citation>
    <scope>NUCLEOTIDE SEQUENCE [LARGE SCALE GENOMIC DNA]</scope>
    <source>
        <strain evidence="8 9">16A2E</strain>
    </source>
</reference>
<dbReference type="SUPFAM" id="SSF88946">
    <property type="entry name" value="Sigma2 domain of RNA polymerase sigma factors"/>
    <property type="match status" value="1"/>
</dbReference>
<evidence type="ECO:0000313" key="8">
    <source>
        <dbReference type="EMBL" id="MEN2768072.1"/>
    </source>
</evidence>
<keyword evidence="9" id="KW-1185">Reference proteome</keyword>
<gene>
    <name evidence="8" type="primary">sigZ</name>
    <name evidence="8" type="ORF">ABC228_12895</name>
</gene>
<evidence type="ECO:0000256" key="3">
    <source>
        <dbReference type="ARBA" id="ARBA00023082"/>
    </source>
</evidence>
<dbReference type="InterPro" id="IPR013325">
    <property type="entry name" value="RNA_pol_sigma_r2"/>
</dbReference>
<dbReference type="InterPro" id="IPR013249">
    <property type="entry name" value="RNA_pol_sigma70_r4_t2"/>
</dbReference>
<dbReference type="NCBIfam" id="NF007215">
    <property type="entry name" value="PRK09637.1"/>
    <property type="match status" value="1"/>
</dbReference>
<feature type="domain" description="RNA polymerase sigma factor 70 region 4 type 2" evidence="7">
    <location>
        <begin position="97"/>
        <end position="149"/>
    </location>
</feature>
<dbReference type="CDD" id="cd06171">
    <property type="entry name" value="Sigma70_r4"/>
    <property type="match status" value="1"/>
</dbReference>
<dbReference type="InterPro" id="IPR013324">
    <property type="entry name" value="RNA_pol_sigma_r3/r4-like"/>
</dbReference>
<sequence>MDMDLIWIEFHDPLKRFVLKRVSDQYIAEDIVQDVFIKISKSIHTLKDEEKISSWIYNITRNTIIDYYRKKKHTEELPYDLVAESEEDDTLTKELSRCIGSFINELPEKYKEAIELSEINGMSQIELSNYLGISFSGAKSRVQRGRQKLKELLVACCHIEADRYGNIIDYFQVKTDDRSNCQNSSCNL</sequence>
<dbReference type="PANTHER" id="PTHR43133:SF62">
    <property type="entry name" value="RNA POLYMERASE SIGMA FACTOR SIGZ"/>
    <property type="match status" value="1"/>
</dbReference>
<dbReference type="InterPro" id="IPR039425">
    <property type="entry name" value="RNA_pol_sigma-70-like"/>
</dbReference>
<feature type="domain" description="RNA polymerase sigma-70 region 2" evidence="6">
    <location>
        <begin position="10"/>
        <end position="73"/>
    </location>
</feature>
<evidence type="ECO:0000259" key="7">
    <source>
        <dbReference type="Pfam" id="PF08281"/>
    </source>
</evidence>
<dbReference type="Pfam" id="PF04542">
    <property type="entry name" value="Sigma70_r2"/>
    <property type="match status" value="1"/>
</dbReference>
<dbReference type="InterPro" id="IPR007627">
    <property type="entry name" value="RNA_pol_sigma70_r2"/>
</dbReference>
<evidence type="ECO:0000256" key="2">
    <source>
        <dbReference type="ARBA" id="ARBA00023015"/>
    </source>
</evidence>
<evidence type="ECO:0000256" key="4">
    <source>
        <dbReference type="ARBA" id="ARBA00023163"/>
    </source>
</evidence>
<dbReference type="PANTHER" id="PTHR43133">
    <property type="entry name" value="RNA POLYMERASE ECF-TYPE SIGMA FACTO"/>
    <property type="match status" value="1"/>
</dbReference>
<dbReference type="NCBIfam" id="TIGR02937">
    <property type="entry name" value="sigma70-ECF"/>
    <property type="match status" value="1"/>
</dbReference>
<comment type="caution">
    <text evidence="8">The sequence shown here is derived from an EMBL/GenBank/DDBJ whole genome shotgun (WGS) entry which is preliminary data.</text>
</comment>